<comment type="caution">
    <text evidence="10">Lacks conserved residue(s) required for the propagation of feature annotation.</text>
</comment>
<dbReference type="PANTHER" id="PTHR34185">
    <property type="entry name" value="DIADENYLATE CYCLASE"/>
    <property type="match status" value="1"/>
</dbReference>
<evidence type="ECO:0000256" key="10">
    <source>
        <dbReference type="HAMAP-Rule" id="MF_01499"/>
    </source>
</evidence>
<dbReference type="Gene3D" id="3.40.1700.10">
    <property type="entry name" value="DNA integrity scanning protein, DisA, N-terminal domain"/>
    <property type="match status" value="1"/>
</dbReference>
<comment type="subunit">
    <text evidence="10">Probably a homodimer.</text>
</comment>
<keyword evidence="7 10" id="KW-0067">ATP-binding</keyword>
<dbReference type="HAMAP" id="MF_01499">
    <property type="entry name" value="DacA"/>
    <property type="match status" value="1"/>
</dbReference>
<evidence type="ECO:0000256" key="1">
    <source>
        <dbReference type="ARBA" id="ARBA00000877"/>
    </source>
</evidence>
<accession>A0A7C0X947</accession>
<comment type="catalytic activity">
    <reaction evidence="1 10">
        <text>2 ATP = 3',3'-c-di-AMP + 2 diphosphate</text>
        <dbReference type="Rhea" id="RHEA:35655"/>
        <dbReference type="ChEBI" id="CHEBI:30616"/>
        <dbReference type="ChEBI" id="CHEBI:33019"/>
        <dbReference type="ChEBI" id="CHEBI:71500"/>
        <dbReference type="EC" id="2.7.7.85"/>
    </reaction>
</comment>
<organism evidence="12">
    <name type="scientific">candidate division WOR-3 bacterium</name>
    <dbReference type="NCBI Taxonomy" id="2052148"/>
    <lineage>
        <taxon>Bacteria</taxon>
        <taxon>Bacteria division WOR-3</taxon>
    </lineage>
</organism>
<evidence type="ECO:0000256" key="3">
    <source>
        <dbReference type="ARBA" id="ARBA00022679"/>
    </source>
</evidence>
<dbReference type="InterPro" id="IPR034701">
    <property type="entry name" value="CdaA"/>
</dbReference>
<dbReference type="EC" id="2.7.7.85" evidence="10"/>
<comment type="similarity">
    <text evidence="10">Belongs to the adenylate cyclase family. DacA/CdaA subfamily.</text>
</comment>
<dbReference type="AlphaFoldDB" id="A0A7C0X947"/>
<protein>
    <recommendedName>
        <fullName evidence="10">Diadenylate cyclase</fullName>
        <shortName evidence="10">DAC</shortName>
        <ecNumber evidence="10">2.7.7.85</ecNumber>
    </recommendedName>
    <alternativeName>
        <fullName evidence="10">Cyclic-di-AMP synthase</fullName>
        <shortName evidence="10">c-di-AMP synthase</shortName>
    </alternativeName>
</protein>
<keyword evidence="8 10" id="KW-1133">Transmembrane helix</keyword>
<keyword evidence="6 10" id="KW-0547">Nucleotide-binding</keyword>
<evidence type="ECO:0000256" key="8">
    <source>
        <dbReference type="ARBA" id="ARBA00022989"/>
    </source>
</evidence>
<keyword evidence="4 10" id="KW-0812">Transmembrane</keyword>
<keyword evidence="9 10" id="KW-0472">Membrane</keyword>
<comment type="function">
    <text evidence="10">Catalyzes the condensation of 2 ATP molecules into cyclic di-AMP (c-di-AMP), a second messenger used to regulate differing processes in different bacteria.</text>
</comment>
<dbReference type="InterPro" id="IPR050338">
    <property type="entry name" value="DisA"/>
</dbReference>
<dbReference type="Pfam" id="PF19293">
    <property type="entry name" value="CdaA_N"/>
    <property type="match status" value="1"/>
</dbReference>
<dbReference type="GO" id="GO:0004016">
    <property type="term" value="F:adenylate cyclase activity"/>
    <property type="evidence" value="ECO:0007669"/>
    <property type="project" value="UniProtKB-UniRule"/>
</dbReference>
<dbReference type="PANTHER" id="PTHR34185:SF1">
    <property type="entry name" value="DIADENYLATE CYCLASE"/>
    <property type="match status" value="1"/>
</dbReference>
<dbReference type="InterPro" id="IPR014046">
    <property type="entry name" value="C-di-AMP_synthase"/>
</dbReference>
<evidence type="ECO:0000256" key="2">
    <source>
        <dbReference type="ARBA" id="ARBA00022475"/>
    </source>
</evidence>
<evidence type="ECO:0000256" key="4">
    <source>
        <dbReference type="ARBA" id="ARBA00022692"/>
    </source>
</evidence>
<reference evidence="12" key="1">
    <citation type="journal article" date="2020" name="mSystems">
        <title>Genome- and Community-Level Interaction Insights into Carbon Utilization and Element Cycling Functions of Hydrothermarchaeota in Hydrothermal Sediment.</title>
        <authorList>
            <person name="Zhou Z."/>
            <person name="Liu Y."/>
            <person name="Xu W."/>
            <person name="Pan J."/>
            <person name="Luo Z.H."/>
            <person name="Li M."/>
        </authorList>
    </citation>
    <scope>NUCLEOTIDE SEQUENCE [LARGE SCALE GENOMIC DNA]</scope>
    <source>
        <strain evidence="12">HyVt-237</strain>
    </source>
</reference>
<evidence type="ECO:0000256" key="5">
    <source>
        <dbReference type="ARBA" id="ARBA00022695"/>
    </source>
</evidence>
<dbReference type="PROSITE" id="PS51794">
    <property type="entry name" value="DAC"/>
    <property type="match status" value="1"/>
</dbReference>
<comment type="caution">
    <text evidence="12">The sequence shown here is derived from an EMBL/GenBank/DDBJ whole genome shotgun (WGS) entry which is preliminary data.</text>
</comment>
<dbReference type="Proteomes" id="UP000885931">
    <property type="component" value="Unassembled WGS sequence"/>
</dbReference>
<dbReference type="PIRSF" id="PIRSF004793">
    <property type="entry name" value="UCP004793"/>
    <property type="match status" value="1"/>
</dbReference>
<evidence type="ECO:0000256" key="6">
    <source>
        <dbReference type="ARBA" id="ARBA00022741"/>
    </source>
</evidence>
<evidence type="ECO:0000256" key="9">
    <source>
        <dbReference type="ARBA" id="ARBA00023136"/>
    </source>
</evidence>
<dbReference type="InterPro" id="IPR036888">
    <property type="entry name" value="DNA_integrity_DisA_N_sf"/>
</dbReference>
<feature type="transmembrane region" description="Helical" evidence="10">
    <location>
        <begin position="34"/>
        <end position="54"/>
    </location>
</feature>
<evidence type="ECO:0000256" key="7">
    <source>
        <dbReference type="ARBA" id="ARBA00022840"/>
    </source>
</evidence>
<keyword evidence="3 10" id="KW-0808">Transferase</keyword>
<feature type="domain" description="DAC" evidence="11">
    <location>
        <begin position="78"/>
        <end position="237"/>
    </location>
</feature>
<dbReference type="GO" id="GO:0005524">
    <property type="term" value="F:ATP binding"/>
    <property type="evidence" value="ECO:0007669"/>
    <property type="project" value="UniProtKB-UniRule"/>
</dbReference>
<keyword evidence="5 10" id="KW-0548">Nucleotidyltransferase</keyword>
<dbReference type="GO" id="GO:0106408">
    <property type="term" value="F:diadenylate cyclase activity"/>
    <property type="evidence" value="ECO:0007669"/>
    <property type="project" value="UniProtKB-EC"/>
</dbReference>
<proteinExistence type="inferred from homology"/>
<feature type="transmembrane region" description="Helical" evidence="10">
    <location>
        <begin position="60"/>
        <end position="77"/>
    </location>
</feature>
<dbReference type="EMBL" id="DRBW01000097">
    <property type="protein sequence ID" value="HDM90076.1"/>
    <property type="molecule type" value="Genomic_DNA"/>
</dbReference>
<dbReference type="SUPFAM" id="SSF143597">
    <property type="entry name" value="YojJ-like"/>
    <property type="match status" value="1"/>
</dbReference>
<evidence type="ECO:0000313" key="12">
    <source>
        <dbReference type="EMBL" id="HDM90076.1"/>
    </source>
</evidence>
<evidence type="ECO:0000259" key="11">
    <source>
        <dbReference type="PROSITE" id="PS51794"/>
    </source>
</evidence>
<dbReference type="GO" id="GO:0006171">
    <property type="term" value="P:cAMP biosynthetic process"/>
    <property type="evidence" value="ECO:0007669"/>
    <property type="project" value="InterPro"/>
</dbReference>
<keyword evidence="2 10" id="KW-1003">Cell membrane</keyword>
<gene>
    <name evidence="10" type="primary">dacA</name>
    <name evidence="12" type="ORF">ENG67_02580</name>
</gene>
<sequence length="256" mass="28284">MGFLNFGVKDLLDVLLVWIITYEVLKLFRGTRAVYMVFGLVIIILFAILAQFFNFEGLNWIIRTLKTIGLVALVIVFQPEIRRALVTLGRHPAVRSIIRQEEEPIIPEIVKAAFTLRDRGMGGLIVIERKIGLREYVEESGVPLDAKVSALLIVSIFTPPSPLHDGAVIISGNRIIAARVILPLSNSPLISPSLGTRHRAAVGVTEVSDAIAIVTSEERMSVRHAVNGELSPPHTKESLSKVLQELLYPEIKVKEA</sequence>
<dbReference type="NCBIfam" id="TIGR00159">
    <property type="entry name" value="diadenylate cyclase CdaA"/>
    <property type="match status" value="1"/>
</dbReference>
<dbReference type="InterPro" id="IPR045585">
    <property type="entry name" value="CdaA_N"/>
</dbReference>
<dbReference type="InterPro" id="IPR003390">
    <property type="entry name" value="DNA_integrity_scan_DisA_N"/>
</dbReference>
<name>A0A7C0X947_UNCW3</name>
<dbReference type="Pfam" id="PF02457">
    <property type="entry name" value="DAC"/>
    <property type="match status" value="1"/>
</dbReference>